<dbReference type="Gene3D" id="3.30.230.10">
    <property type="match status" value="1"/>
</dbReference>
<keyword evidence="15" id="KW-1185">Reference proteome</keyword>
<evidence type="ECO:0000256" key="7">
    <source>
        <dbReference type="ARBA" id="ARBA00022842"/>
    </source>
</evidence>
<evidence type="ECO:0000256" key="9">
    <source>
        <dbReference type="ARBA" id="ARBA00023277"/>
    </source>
</evidence>
<reference evidence="14" key="1">
    <citation type="submission" date="2022-01" db="EMBL/GenBank/DDBJ databases">
        <title>Corynebacterium sp. nov isolated from isolated from the feces of the greater white-fronted geese (Anser albifrons) at Poyang Lake, PR China.</title>
        <authorList>
            <person name="Liu Q."/>
        </authorList>
    </citation>
    <scope>NUCLEOTIDE SEQUENCE</scope>
    <source>
        <strain evidence="14">JCM 32435</strain>
    </source>
</reference>
<gene>
    <name evidence="14" type="primary">galK</name>
    <name evidence="14" type="ORF">L1O03_04460</name>
</gene>
<sequence length="406" mass="42376">MSADTAIAQVKELFAAQYGADPTGVWAAPGRVNLIGEHVDYAGGVCLPFALNQCTYVAASPREDERIRICSVLPGDSEPVATECAAGSLGPGDIEGWVGYALGPIWALREAGTLPSDPRGYDLAIVSEVPLGSGLSSSAAIECAVGSAVVELELGSESLADPSVRSELIAAAIRAENDVVGASTGGLDQSIAMSGQSGHALKIDFLHGETMQVPFDLDGHGLAILIIDSKAPHSLADGQYASRRGVIDAVAASAEAPTLRAIGDADAIEAAARAWAEKEGYDLDVALRRVRHVSSEIDRTLHAIELLRNDDFEGFGADMYASHASLRDDYEVTVPQLDLIVDTAREFGAIGARMTGGGFGGSAIALVRREDVEPLSQRIAQAFEDAHFDPPAFLAATPSEGARRVA</sequence>
<dbReference type="SUPFAM" id="SSF55060">
    <property type="entry name" value="GHMP Kinase, C-terminal domain"/>
    <property type="match status" value="1"/>
</dbReference>
<keyword evidence="3" id="KW-0479">Metal-binding</keyword>
<evidence type="ECO:0000256" key="2">
    <source>
        <dbReference type="ARBA" id="ARBA00022679"/>
    </source>
</evidence>
<keyword evidence="2 14" id="KW-0808">Transferase</keyword>
<keyword evidence="8" id="KW-0299">Galactose metabolism</keyword>
<comment type="caution">
    <text evidence="14">The sequence shown here is derived from an EMBL/GenBank/DDBJ whole genome shotgun (WGS) entry which is preliminary data.</text>
</comment>
<dbReference type="FunFam" id="3.30.70.890:FF:000001">
    <property type="entry name" value="Galactokinase"/>
    <property type="match status" value="1"/>
</dbReference>
<keyword evidence="6" id="KW-0067">ATP-binding</keyword>
<dbReference type="InterPro" id="IPR000705">
    <property type="entry name" value="Galactokinase"/>
</dbReference>
<dbReference type="PROSITE" id="PS00106">
    <property type="entry name" value="GALACTOKINASE"/>
    <property type="match status" value="1"/>
</dbReference>
<dbReference type="NCBIfam" id="TIGR00131">
    <property type="entry name" value="gal_kin"/>
    <property type="match status" value="1"/>
</dbReference>
<feature type="domain" description="Galactokinase N-terminal" evidence="13">
    <location>
        <begin position="12"/>
        <end position="61"/>
    </location>
</feature>
<dbReference type="Gene3D" id="3.30.70.890">
    <property type="entry name" value="GHMP kinase, C-terminal domain"/>
    <property type="match status" value="1"/>
</dbReference>
<accession>A0A9X1QSW7</accession>
<dbReference type="Pfam" id="PF10509">
    <property type="entry name" value="GalKase_gal_bdg"/>
    <property type="match status" value="1"/>
</dbReference>
<comment type="similarity">
    <text evidence="1">Belongs to the GHMP kinase family. GalK subfamily.</text>
</comment>
<evidence type="ECO:0000259" key="13">
    <source>
        <dbReference type="Pfam" id="PF10509"/>
    </source>
</evidence>
<proteinExistence type="inferred from homology"/>
<dbReference type="InterPro" id="IPR013750">
    <property type="entry name" value="GHMP_kinase_C_dom"/>
</dbReference>
<evidence type="ECO:0000256" key="4">
    <source>
        <dbReference type="ARBA" id="ARBA00022741"/>
    </source>
</evidence>
<dbReference type="PROSITE" id="PS00627">
    <property type="entry name" value="GHMP_KINASES_ATP"/>
    <property type="match status" value="1"/>
</dbReference>
<organism evidence="14 15">
    <name type="scientific">Corynebacterium uropygiale</name>
    <dbReference type="NCBI Taxonomy" id="1775911"/>
    <lineage>
        <taxon>Bacteria</taxon>
        <taxon>Bacillati</taxon>
        <taxon>Actinomycetota</taxon>
        <taxon>Actinomycetes</taxon>
        <taxon>Mycobacteriales</taxon>
        <taxon>Corynebacteriaceae</taxon>
        <taxon>Corynebacterium</taxon>
    </lineage>
</organism>
<dbReference type="SUPFAM" id="SSF54211">
    <property type="entry name" value="Ribosomal protein S5 domain 2-like"/>
    <property type="match status" value="1"/>
</dbReference>
<evidence type="ECO:0000256" key="5">
    <source>
        <dbReference type="ARBA" id="ARBA00022777"/>
    </source>
</evidence>
<keyword evidence="9" id="KW-0119">Carbohydrate metabolism</keyword>
<dbReference type="GO" id="GO:0005524">
    <property type="term" value="F:ATP binding"/>
    <property type="evidence" value="ECO:0007669"/>
    <property type="project" value="UniProtKB-UniRule"/>
</dbReference>
<dbReference type="AlphaFoldDB" id="A0A9X1QSW7"/>
<evidence type="ECO:0000313" key="14">
    <source>
        <dbReference type="EMBL" id="MCF4006435.1"/>
    </source>
</evidence>
<evidence type="ECO:0000256" key="3">
    <source>
        <dbReference type="ARBA" id="ARBA00022723"/>
    </source>
</evidence>
<dbReference type="Proteomes" id="UP001139336">
    <property type="component" value="Unassembled WGS sequence"/>
</dbReference>
<dbReference type="GO" id="GO:0046872">
    <property type="term" value="F:metal ion binding"/>
    <property type="evidence" value="ECO:0007669"/>
    <property type="project" value="UniProtKB-KW"/>
</dbReference>
<dbReference type="GO" id="GO:0006012">
    <property type="term" value="P:galactose metabolic process"/>
    <property type="evidence" value="ECO:0007669"/>
    <property type="project" value="UniProtKB-UniRule"/>
</dbReference>
<dbReference type="PRINTS" id="PR00959">
    <property type="entry name" value="MEVGALKINASE"/>
</dbReference>
<evidence type="ECO:0000259" key="11">
    <source>
        <dbReference type="Pfam" id="PF00288"/>
    </source>
</evidence>
<protein>
    <recommendedName>
        <fullName evidence="10">Galactokinase</fullName>
        <ecNumber evidence="10">2.7.1.6</ecNumber>
    </recommendedName>
</protein>
<feature type="domain" description="GHMP kinase N-terminal" evidence="11">
    <location>
        <begin position="105"/>
        <end position="195"/>
    </location>
</feature>
<dbReference type="InterPro" id="IPR019539">
    <property type="entry name" value="GalKase_N"/>
</dbReference>
<dbReference type="PANTHER" id="PTHR10457:SF7">
    <property type="entry name" value="GALACTOKINASE-RELATED"/>
    <property type="match status" value="1"/>
</dbReference>
<dbReference type="GO" id="GO:0005829">
    <property type="term" value="C:cytosol"/>
    <property type="evidence" value="ECO:0007669"/>
    <property type="project" value="TreeGrafter"/>
</dbReference>
<keyword evidence="7" id="KW-0460">Magnesium</keyword>
<keyword evidence="5" id="KW-0418">Kinase</keyword>
<feature type="domain" description="GHMP kinase C-terminal" evidence="12">
    <location>
        <begin position="303"/>
        <end position="384"/>
    </location>
</feature>
<dbReference type="EMBL" id="JAKGSI010000002">
    <property type="protein sequence ID" value="MCF4006435.1"/>
    <property type="molecule type" value="Genomic_DNA"/>
</dbReference>
<dbReference type="InterPro" id="IPR036554">
    <property type="entry name" value="GHMP_kinase_C_sf"/>
</dbReference>
<evidence type="ECO:0000256" key="6">
    <source>
        <dbReference type="ARBA" id="ARBA00022840"/>
    </source>
</evidence>
<evidence type="ECO:0000259" key="12">
    <source>
        <dbReference type="Pfam" id="PF08544"/>
    </source>
</evidence>
<evidence type="ECO:0000313" key="15">
    <source>
        <dbReference type="Proteomes" id="UP001139336"/>
    </source>
</evidence>
<name>A0A9X1QSW7_9CORY</name>
<dbReference type="InterPro" id="IPR006206">
    <property type="entry name" value="Mevalonate/galactokinase"/>
</dbReference>
<dbReference type="Pfam" id="PF00288">
    <property type="entry name" value="GHMP_kinases_N"/>
    <property type="match status" value="1"/>
</dbReference>
<dbReference type="EC" id="2.7.1.6" evidence="10"/>
<dbReference type="InterPro" id="IPR006203">
    <property type="entry name" value="GHMP_knse_ATP-bd_CS"/>
</dbReference>
<dbReference type="InterPro" id="IPR006204">
    <property type="entry name" value="GHMP_kinase_N_dom"/>
</dbReference>
<evidence type="ECO:0000256" key="8">
    <source>
        <dbReference type="ARBA" id="ARBA00023144"/>
    </source>
</evidence>
<dbReference type="PANTHER" id="PTHR10457">
    <property type="entry name" value="MEVALONATE KINASE/GALACTOKINASE"/>
    <property type="match status" value="1"/>
</dbReference>
<dbReference type="InterPro" id="IPR014721">
    <property type="entry name" value="Ribsml_uS5_D2-typ_fold_subgr"/>
</dbReference>
<dbReference type="PRINTS" id="PR00473">
    <property type="entry name" value="GALCTOKINASE"/>
</dbReference>
<dbReference type="Pfam" id="PF08544">
    <property type="entry name" value="GHMP_kinases_C"/>
    <property type="match status" value="1"/>
</dbReference>
<dbReference type="GO" id="GO:0004335">
    <property type="term" value="F:galactokinase activity"/>
    <property type="evidence" value="ECO:0007669"/>
    <property type="project" value="UniProtKB-UniRule"/>
</dbReference>
<dbReference type="InterPro" id="IPR020568">
    <property type="entry name" value="Ribosomal_Su5_D2-typ_SF"/>
</dbReference>
<keyword evidence="4" id="KW-0547">Nucleotide-binding</keyword>
<evidence type="ECO:0000256" key="1">
    <source>
        <dbReference type="ARBA" id="ARBA00006566"/>
    </source>
</evidence>
<dbReference type="RefSeq" id="WP_236118237.1">
    <property type="nucleotide sequence ID" value="NZ_JAKGSI010000002.1"/>
</dbReference>
<dbReference type="PIRSF" id="PIRSF000530">
    <property type="entry name" value="Galactokinase"/>
    <property type="match status" value="1"/>
</dbReference>
<dbReference type="InterPro" id="IPR019741">
    <property type="entry name" value="Galactokinase_CS"/>
</dbReference>
<evidence type="ECO:0000256" key="10">
    <source>
        <dbReference type="NCBIfam" id="TIGR00131"/>
    </source>
</evidence>